<protein>
    <submittedName>
        <fullName evidence="1">Uncharacterized protein</fullName>
    </submittedName>
</protein>
<evidence type="ECO:0000313" key="2">
    <source>
        <dbReference type="Proteomes" id="UP000248745"/>
    </source>
</evidence>
<dbReference type="RefSeq" id="WP_110998907.1">
    <property type="nucleotide sequence ID" value="NZ_QKTW01000016.1"/>
</dbReference>
<sequence>MKIRNQKYIDRKRAIREMIRFTDIRSFLKASIAIASSAIVKRDMMATLWQLESDKGSVRYASQTA</sequence>
<evidence type="ECO:0000313" key="1">
    <source>
        <dbReference type="EMBL" id="PZF72874.1"/>
    </source>
</evidence>
<dbReference type="EMBL" id="QKTW01000016">
    <property type="protein sequence ID" value="PZF72874.1"/>
    <property type="molecule type" value="Genomic_DNA"/>
</dbReference>
<reference evidence="1 2" key="1">
    <citation type="submission" date="2018-06" db="EMBL/GenBank/DDBJ databases">
        <title>Mucibacter soli gen. nov., sp. nov., a new member of the family Chitinophagaceae producing mucin.</title>
        <authorList>
            <person name="Kim M.-K."/>
            <person name="Park S."/>
            <person name="Kim T.-S."/>
            <person name="Joung Y."/>
            <person name="Han J.-H."/>
            <person name="Kim S.B."/>
        </authorList>
    </citation>
    <scope>NUCLEOTIDE SEQUENCE [LARGE SCALE GENOMIC DNA]</scope>
    <source>
        <strain evidence="1 2">R1-15</strain>
    </source>
</reference>
<gene>
    <name evidence="1" type="ORF">DN068_10705</name>
</gene>
<comment type="caution">
    <text evidence="1">The sequence shown here is derived from an EMBL/GenBank/DDBJ whole genome shotgun (WGS) entry which is preliminary data.</text>
</comment>
<organism evidence="1 2">
    <name type="scientific">Taibaiella soli</name>
    <dbReference type="NCBI Taxonomy" id="1649169"/>
    <lineage>
        <taxon>Bacteria</taxon>
        <taxon>Pseudomonadati</taxon>
        <taxon>Bacteroidota</taxon>
        <taxon>Chitinophagia</taxon>
        <taxon>Chitinophagales</taxon>
        <taxon>Chitinophagaceae</taxon>
        <taxon>Taibaiella</taxon>
    </lineage>
</organism>
<name>A0A2W2AXX1_9BACT</name>
<accession>A0A2W2AXX1</accession>
<keyword evidence="2" id="KW-1185">Reference proteome</keyword>
<proteinExistence type="predicted"/>
<dbReference type="Proteomes" id="UP000248745">
    <property type="component" value="Unassembled WGS sequence"/>
</dbReference>
<dbReference type="AlphaFoldDB" id="A0A2W2AXX1"/>